<dbReference type="Gene3D" id="3.80.10.10">
    <property type="entry name" value="Ribonuclease Inhibitor"/>
    <property type="match status" value="1"/>
</dbReference>
<dbReference type="InterPro" id="IPR032675">
    <property type="entry name" value="LRR_dom_sf"/>
</dbReference>
<dbReference type="EMBL" id="JBBXMP010000047">
    <property type="protein sequence ID" value="KAL0065482.1"/>
    <property type="molecule type" value="Genomic_DNA"/>
</dbReference>
<accession>A0ABR2ZWR4</accession>
<protein>
    <recommendedName>
        <fullName evidence="3">F-box domain-containing protein</fullName>
    </recommendedName>
</protein>
<evidence type="ECO:0000313" key="2">
    <source>
        <dbReference type="Proteomes" id="UP001437256"/>
    </source>
</evidence>
<dbReference type="Proteomes" id="UP001437256">
    <property type="component" value="Unassembled WGS sequence"/>
</dbReference>
<proteinExistence type="predicted"/>
<name>A0ABR2ZWR4_9AGAR</name>
<evidence type="ECO:0000313" key="1">
    <source>
        <dbReference type="EMBL" id="KAL0065482.1"/>
    </source>
</evidence>
<comment type="caution">
    <text evidence="1">The sequence shown here is derived from an EMBL/GenBank/DDBJ whole genome shotgun (WGS) entry which is preliminary data.</text>
</comment>
<gene>
    <name evidence="1" type="ORF">AAF712_007546</name>
</gene>
<keyword evidence="2" id="KW-1185">Reference proteome</keyword>
<evidence type="ECO:0008006" key="3">
    <source>
        <dbReference type="Google" id="ProtNLM"/>
    </source>
</evidence>
<reference evidence="1 2" key="1">
    <citation type="submission" date="2024-05" db="EMBL/GenBank/DDBJ databases">
        <title>A draft genome resource for the thread blight pathogen Marasmius tenuissimus strain MS-2.</title>
        <authorList>
            <person name="Yulfo-Soto G.E."/>
            <person name="Baruah I.K."/>
            <person name="Amoako-Attah I."/>
            <person name="Bukari Y."/>
            <person name="Meinhardt L.W."/>
            <person name="Bailey B.A."/>
            <person name="Cohen S.P."/>
        </authorList>
    </citation>
    <scope>NUCLEOTIDE SEQUENCE [LARGE SCALE GENOMIC DNA]</scope>
    <source>
        <strain evidence="1 2">MS-2</strain>
    </source>
</reference>
<sequence length="418" mass="48363">MPNLPLEIQALIIHFLQDFSAFNFRGYTTSLTICALVCRAWVSPSRTALFRRFVLDDCSAQSFLRLFDTHLETLSSARISQFDYQQDEVRKREYLEDLDSPCHTFNDVLKWRSSDGKRDLSTLLAGVERMELGYLGWDTLDRGGRRRLAECFSSVKHLKLYGTQFPNPPTFHTFLHSFPHLSAVHLDDVVVTTAKRDQEPSDSHEDAPSRLRTIVLENFSLRDGTNTIESLIPCPSLQSFSYSYYFDVKALKASRSTALNRLLASAGDSLEDFSVTVWREVVEDRVGNTFCNIDLSQNPNLRRINLSIHDSSNLITFLENLSSTRTIYSTDEPHLHHLRIERLPQVDLDDWTRLDDVLQHPYFSALREIVYEANREEEVEEVRRHLPQCERRGILEYEKAGWLFEYQLSSVDGLKELD</sequence>
<dbReference type="SUPFAM" id="SSF52058">
    <property type="entry name" value="L domain-like"/>
    <property type="match status" value="1"/>
</dbReference>
<organism evidence="1 2">
    <name type="scientific">Marasmius tenuissimus</name>
    <dbReference type="NCBI Taxonomy" id="585030"/>
    <lineage>
        <taxon>Eukaryota</taxon>
        <taxon>Fungi</taxon>
        <taxon>Dikarya</taxon>
        <taxon>Basidiomycota</taxon>
        <taxon>Agaricomycotina</taxon>
        <taxon>Agaricomycetes</taxon>
        <taxon>Agaricomycetidae</taxon>
        <taxon>Agaricales</taxon>
        <taxon>Marasmiineae</taxon>
        <taxon>Marasmiaceae</taxon>
        <taxon>Marasmius</taxon>
    </lineage>
</organism>